<feature type="transmembrane region" description="Helical" evidence="2">
    <location>
        <begin position="57"/>
        <end position="77"/>
    </location>
</feature>
<dbReference type="GO" id="GO:0016780">
    <property type="term" value="F:phosphotransferase activity, for other substituted phosphate groups"/>
    <property type="evidence" value="ECO:0007669"/>
    <property type="project" value="TreeGrafter"/>
</dbReference>
<evidence type="ECO:0000259" key="3">
    <source>
        <dbReference type="Pfam" id="PF02397"/>
    </source>
</evidence>
<evidence type="ECO:0000313" key="5">
    <source>
        <dbReference type="Proteomes" id="UP000619457"/>
    </source>
</evidence>
<accession>A0A918Q8L5</accession>
<evidence type="ECO:0000256" key="2">
    <source>
        <dbReference type="SAM" id="Phobius"/>
    </source>
</evidence>
<name>A0A918Q8L5_9BACT</name>
<dbReference type="PANTHER" id="PTHR30576:SF0">
    <property type="entry name" value="UNDECAPRENYL-PHOSPHATE N-ACETYLGALACTOSAMINYL 1-PHOSPHATE TRANSFERASE-RELATED"/>
    <property type="match status" value="1"/>
</dbReference>
<keyword evidence="2" id="KW-0812">Transmembrane</keyword>
<keyword evidence="2" id="KW-0472">Membrane</keyword>
<proteinExistence type="inferred from homology"/>
<protein>
    <recommendedName>
        <fullName evidence="3">Bacterial sugar transferase domain-containing protein</fullName>
    </recommendedName>
</protein>
<keyword evidence="2" id="KW-1133">Transmembrane helix</keyword>
<evidence type="ECO:0000313" key="4">
    <source>
        <dbReference type="EMBL" id="GGZ37978.1"/>
    </source>
</evidence>
<keyword evidence="5" id="KW-1185">Reference proteome</keyword>
<dbReference type="InterPro" id="IPR003362">
    <property type="entry name" value="Bact_transf"/>
</dbReference>
<reference evidence="4" key="2">
    <citation type="submission" date="2020-09" db="EMBL/GenBank/DDBJ databases">
        <authorList>
            <person name="Sun Q."/>
            <person name="Kim S."/>
        </authorList>
    </citation>
    <scope>NUCLEOTIDE SEQUENCE</scope>
    <source>
        <strain evidence="4">KCTC 12368</strain>
    </source>
</reference>
<comment type="similarity">
    <text evidence="1">Belongs to the bacterial sugar transferase family.</text>
</comment>
<gene>
    <name evidence="4" type="ORF">GCM10007049_34050</name>
</gene>
<dbReference type="AlphaFoldDB" id="A0A918Q8L5"/>
<organism evidence="4 5">
    <name type="scientific">Echinicola pacifica</name>
    <dbReference type="NCBI Taxonomy" id="346377"/>
    <lineage>
        <taxon>Bacteria</taxon>
        <taxon>Pseudomonadati</taxon>
        <taxon>Bacteroidota</taxon>
        <taxon>Cytophagia</taxon>
        <taxon>Cytophagales</taxon>
        <taxon>Cyclobacteriaceae</taxon>
        <taxon>Echinicola</taxon>
    </lineage>
</organism>
<reference evidence="4" key="1">
    <citation type="journal article" date="2014" name="Int. J. Syst. Evol. Microbiol.">
        <title>Complete genome sequence of Corynebacterium casei LMG S-19264T (=DSM 44701T), isolated from a smear-ripened cheese.</title>
        <authorList>
            <consortium name="US DOE Joint Genome Institute (JGI-PGF)"/>
            <person name="Walter F."/>
            <person name="Albersmeier A."/>
            <person name="Kalinowski J."/>
            <person name="Ruckert C."/>
        </authorList>
    </citation>
    <scope>NUCLEOTIDE SEQUENCE</scope>
    <source>
        <strain evidence="4">KCTC 12368</strain>
    </source>
</reference>
<dbReference type="RefSeq" id="WP_018475714.1">
    <property type="nucleotide sequence ID" value="NZ_BMWX01000007.1"/>
</dbReference>
<dbReference type="EMBL" id="BMWX01000007">
    <property type="protein sequence ID" value="GGZ37978.1"/>
    <property type="molecule type" value="Genomic_DNA"/>
</dbReference>
<evidence type="ECO:0000256" key="1">
    <source>
        <dbReference type="ARBA" id="ARBA00006464"/>
    </source>
</evidence>
<comment type="caution">
    <text evidence="4">The sequence shown here is derived from an EMBL/GenBank/DDBJ whole genome shotgun (WGS) entry which is preliminary data.</text>
</comment>
<feature type="domain" description="Bacterial sugar transferase" evidence="3">
    <location>
        <begin position="52"/>
        <end position="234"/>
    </location>
</feature>
<sequence length="239" mass="27223">MANHNQEIIYNRTFQNQTAVPDLFSLSDFINRDSLQSGIFNWQIDSSTKAMKRAFDVAFSSMVLLLGAPIYLMLILITKMSSAGPVFYKQERIGENGKPFNIYKFRSMFVDAEKNGPQLASGHDPRVTKWGGFMRKTHLDELPQFWNVLKGDMAIVGPRPERQHFIDQILSVSPSYKKLQGIKPGITSIGQVYYGYAESVQEMVERTKYDLLYLTGVSLKTDVYIIYQTVKTMVHGKGQ</sequence>
<dbReference type="Proteomes" id="UP000619457">
    <property type="component" value="Unassembled WGS sequence"/>
</dbReference>
<dbReference type="Pfam" id="PF02397">
    <property type="entry name" value="Bac_transf"/>
    <property type="match status" value="1"/>
</dbReference>
<dbReference type="PANTHER" id="PTHR30576">
    <property type="entry name" value="COLANIC BIOSYNTHESIS UDP-GLUCOSE LIPID CARRIER TRANSFERASE"/>
    <property type="match status" value="1"/>
</dbReference>